<protein>
    <recommendedName>
        <fullName evidence="3">AP2 domain-containing protein</fullName>
    </recommendedName>
</protein>
<evidence type="ECO:0000313" key="1">
    <source>
        <dbReference type="EMBL" id="SFO10677.1"/>
    </source>
</evidence>
<sequence length="266" mass="31287">MKRVQGVYIARKKNGDVYYRASITHKCKHISLGSYSNEKSAGLAYDTAVAILRENCYKIEDYKDRYALSFDKWIVLINLRDNGIYFKNPIYLRKKYFLYYFNQKIFFKFDVDDLFYYSEHKIMKRGGHLFVSDYGMQVNILSRYGIKNFAVAGRDYRFVNGDSTDYRYGNIEIVNPYYGVTKSFMKGLPVYTAKLHINGDYIIGRYSSEKEAAIAYNKAVHIMKSKGFTKDYPLNYIDGLDEIDYALLYNKVRISKKIREYTIFPA</sequence>
<dbReference type="RefSeq" id="WP_091685609.1">
    <property type="nucleotide sequence ID" value="NZ_BAABFM010000073.1"/>
</dbReference>
<organism evidence="1 2">
    <name type="scientific">Anaerocolumna aminovalerica</name>
    <dbReference type="NCBI Taxonomy" id="1527"/>
    <lineage>
        <taxon>Bacteria</taxon>
        <taxon>Bacillati</taxon>
        <taxon>Bacillota</taxon>
        <taxon>Clostridia</taxon>
        <taxon>Lachnospirales</taxon>
        <taxon>Lachnospiraceae</taxon>
        <taxon>Anaerocolumna</taxon>
    </lineage>
</organism>
<proteinExistence type="predicted"/>
<evidence type="ECO:0008006" key="3">
    <source>
        <dbReference type="Google" id="ProtNLM"/>
    </source>
</evidence>
<dbReference type="Proteomes" id="UP000198806">
    <property type="component" value="Unassembled WGS sequence"/>
</dbReference>
<reference evidence="1 2" key="1">
    <citation type="submission" date="2016-10" db="EMBL/GenBank/DDBJ databases">
        <authorList>
            <person name="de Groot N.N."/>
        </authorList>
    </citation>
    <scope>NUCLEOTIDE SEQUENCE [LARGE SCALE GENOMIC DNA]</scope>
    <source>
        <strain evidence="1 2">DSM 1283</strain>
    </source>
</reference>
<keyword evidence="2" id="KW-1185">Reference proteome</keyword>
<dbReference type="EMBL" id="FOWD01000009">
    <property type="protein sequence ID" value="SFO10677.1"/>
    <property type="molecule type" value="Genomic_DNA"/>
</dbReference>
<evidence type="ECO:0000313" key="2">
    <source>
        <dbReference type="Proteomes" id="UP000198806"/>
    </source>
</evidence>
<gene>
    <name evidence="1" type="ORF">SAMN04489757_10954</name>
</gene>
<dbReference type="OrthoDB" id="1765300at2"/>
<name>A0A1I5EGT5_9FIRM</name>
<accession>A0A1I5EGT5</accession>
<dbReference type="AlphaFoldDB" id="A0A1I5EGT5"/>